<dbReference type="RefSeq" id="WP_111898947.1">
    <property type="nucleotide sequence ID" value="NZ_CP033459.1"/>
</dbReference>
<dbReference type="PANTHER" id="PTHR43158">
    <property type="entry name" value="SKFA PEPTIDE EXPORT ATP-BINDING PROTEIN SKFE"/>
    <property type="match status" value="1"/>
</dbReference>
<dbReference type="InterPro" id="IPR003439">
    <property type="entry name" value="ABC_transporter-like_ATP-bd"/>
</dbReference>
<evidence type="ECO:0000313" key="4">
    <source>
        <dbReference type="EMBL" id="QFQ11986.1"/>
    </source>
</evidence>
<proteinExistence type="predicted"/>
<evidence type="ECO:0000313" key="5">
    <source>
        <dbReference type="Proteomes" id="UP000249375"/>
    </source>
</evidence>
<dbReference type="InterPro" id="IPR027417">
    <property type="entry name" value="P-loop_NTPase"/>
</dbReference>
<feature type="domain" description="ABC transporter" evidence="3">
    <location>
        <begin position="279"/>
        <end position="498"/>
    </location>
</feature>
<dbReference type="SMART" id="SM00382">
    <property type="entry name" value="AAA"/>
    <property type="match status" value="2"/>
</dbReference>
<dbReference type="EMBL" id="CP033459">
    <property type="protein sequence ID" value="QFQ11986.1"/>
    <property type="molecule type" value="Genomic_DNA"/>
</dbReference>
<gene>
    <name evidence="4" type="ORF">C7Y71_002505</name>
</gene>
<evidence type="ECO:0000259" key="3">
    <source>
        <dbReference type="PROSITE" id="PS50893"/>
    </source>
</evidence>
<dbReference type="OrthoDB" id="9789994at2"/>
<dbReference type="GO" id="GO:0016887">
    <property type="term" value="F:ATP hydrolysis activity"/>
    <property type="evidence" value="ECO:0007669"/>
    <property type="project" value="InterPro"/>
</dbReference>
<keyword evidence="1" id="KW-0547">Nucleotide-binding</keyword>
<dbReference type="InterPro" id="IPR017871">
    <property type="entry name" value="ABC_transporter-like_CS"/>
</dbReference>
<dbReference type="Pfam" id="PF00005">
    <property type="entry name" value="ABC_tran"/>
    <property type="match status" value="2"/>
</dbReference>
<feature type="domain" description="ABC transporter" evidence="3">
    <location>
        <begin position="12"/>
        <end position="257"/>
    </location>
</feature>
<accession>A0A5P8E4Z1</accession>
<dbReference type="PANTHER" id="PTHR43158:SF2">
    <property type="entry name" value="SKFA PEPTIDE EXPORT ATP-BINDING PROTEIN SKFE"/>
    <property type="match status" value="1"/>
</dbReference>
<dbReference type="AlphaFoldDB" id="A0A5P8E4Z1"/>
<dbReference type="GO" id="GO:0005524">
    <property type="term" value="F:ATP binding"/>
    <property type="evidence" value="ECO:0007669"/>
    <property type="project" value="UniProtKB-KW"/>
</dbReference>
<dbReference type="InterPro" id="IPR003593">
    <property type="entry name" value="AAA+_ATPase"/>
</dbReference>
<evidence type="ECO:0000256" key="2">
    <source>
        <dbReference type="ARBA" id="ARBA00022840"/>
    </source>
</evidence>
<dbReference type="Proteomes" id="UP000249375">
    <property type="component" value="Chromosome"/>
</dbReference>
<keyword evidence="2 4" id="KW-0067">ATP-binding</keyword>
<dbReference type="Gene3D" id="3.40.50.300">
    <property type="entry name" value="P-loop containing nucleotide triphosphate hydrolases"/>
    <property type="match status" value="2"/>
</dbReference>
<dbReference type="KEGG" id="alq:C7Y71_002505"/>
<protein>
    <submittedName>
        <fullName evidence="4">ATP-binding cassette domain-containing protein</fullName>
    </submittedName>
</protein>
<keyword evidence="5" id="KW-1185">Reference proteome</keyword>
<evidence type="ECO:0000256" key="1">
    <source>
        <dbReference type="ARBA" id="ARBA00022741"/>
    </source>
</evidence>
<sequence length="499" mass="56378">MTSSTSSSRLASPLISVIKAVPRHPDFPVAAPVDFEMNEGEIIAICGENGAGKTLLVNIITGALPLREGSVKYNIPLKDGEHFYDQLRVMAFHDAFGDLTPEYHQQRWNHGDEKTYPTVGEVLNADIEGLKNLADRNDAKSFLKWLCNTSELEKPINWLSSGELRKFQIAKEMRHVPRVLIIDSPFIGLDAQTREQFCEVLATLARTTGLILVMARDEDIPEFVTHVVRVDGRRVGSKVRRCDYIADVAANVSHLSEAERNLVRDLAARTPAPDVDSLLKFNDITISYFGRTILSHVSWEVLRGERWALKGPNGSGKSTLLSLVCADNPMAYACDITLFGHRRGTGESIWDIKRHIGYVSPELYRSYCKPERVIDIVGSGLRDTNGLHRLPDDSEKAYCRQWLDLFELTNLADRSFLKISEGEQRLVLLARAFVKSPSLIILDEPFHGLDSRRRQRALEIIETYVENRDKSIIMVSHYDVDFPEIIDKNLTLSKQKDYD</sequence>
<dbReference type="PROSITE" id="PS50893">
    <property type="entry name" value="ABC_TRANSPORTER_2"/>
    <property type="match status" value="2"/>
</dbReference>
<reference evidence="4 5" key="1">
    <citation type="submission" date="2018-11" db="EMBL/GenBank/DDBJ databases">
        <authorList>
            <person name="Na S.W."/>
            <person name="Baik M."/>
        </authorList>
    </citation>
    <scope>NUCLEOTIDE SEQUENCE [LARGE SCALE GENOMIC DNA]</scope>
    <source>
        <strain evidence="4 5">E39</strain>
    </source>
</reference>
<dbReference type="SUPFAM" id="SSF52540">
    <property type="entry name" value="P-loop containing nucleoside triphosphate hydrolases"/>
    <property type="match status" value="2"/>
</dbReference>
<dbReference type="PROSITE" id="PS00211">
    <property type="entry name" value="ABC_TRANSPORTER_1"/>
    <property type="match status" value="1"/>
</dbReference>
<organism evidence="4 5">
    <name type="scientific">Pseudoprevotella muciniphila</name>
    <dbReference type="NCBI Taxonomy" id="2133944"/>
    <lineage>
        <taxon>Bacteria</taxon>
        <taxon>Pseudomonadati</taxon>
        <taxon>Bacteroidota</taxon>
        <taxon>Bacteroidia</taxon>
        <taxon>Bacteroidales</taxon>
        <taxon>Prevotellaceae</taxon>
        <taxon>Pseudoprevotella</taxon>
    </lineage>
</organism>
<name>A0A5P8E4Z1_9BACT</name>